<comment type="caution">
    <text evidence="1">The sequence shown here is derived from an EMBL/GenBank/DDBJ whole genome shotgun (WGS) entry which is preliminary data.</text>
</comment>
<protein>
    <submittedName>
        <fullName evidence="1">Uncharacterized protein</fullName>
    </submittedName>
</protein>
<evidence type="ECO:0000313" key="2">
    <source>
        <dbReference type="Proteomes" id="UP000814128"/>
    </source>
</evidence>
<sequence>MVNRPGGPTAVPTRRSTRARAQAAAAAAPVPSLVRAARLARVNADLVAARQELADAHAQSEAACRTQQAMSEEINRLLEDRQMLMDRMVEVDDEGVQLSGLVSQQYAEIGRLRRRVAELEVSSS</sequence>
<dbReference type="EMBL" id="MU274006">
    <property type="protein sequence ID" value="KAI0027097.1"/>
    <property type="molecule type" value="Genomic_DNA"/>
</dbReference>
<gene>
    <name evidence="1" type="ORF">K488DRAFT_91324</name>
</gene>
<name>A0ACB8Q652_9AGAM</name>
<accession>A0ACB8Q652</accession>
<dbReference type="Proteomes" id="UP000814128">
    <property type="component" value="Unassembled WGS sequence"/>
</dbReference>
<reference evidence="1" key="2">
    <citation type="journal article" date="2022" name="New Phytol.">
        <title>Evolutionary transition to the ectomycorrhizal habit in the genomes of a hyperdiverse lineage of mushroom-forming fungi.</title>
        <authorList>
            <person name="Looney B."/>
            <person name="Miyauchi S."/>
            <person name="Morin E."/>
            <person name="Drula E."/>
            <person name="Courty P.E."/>
            <person name="Kohler A."/>
            <person name="Kuo A."/>
            <person name="LaButti K."/>
            <person name="Pangilinan J."/>
            <person name="Lipzen A."/>
            <person name="Riley R."/>
            <person name="Andreopoulos W."/>
            <person name="He G."/>
            <person name="Johnson J."/>
            <person name="Nolan M."/>
            <person name="Tritt A."/>
            <person name="Barry K.W."/>
            <person name="Grigoriev I.V."/>
            <person name="Nagy L.G."/>
            <person name="Hibbett D."/>
            <person name="Henrissat B."/>
            <person name="Matheny P.B."/>
            <person name="Labbe J."/>
            <person name="Martin F.M."/>
        </authorList>
    </citation>
    <scope>NUCLEOTIDE SEQUENCE</scope>
    <source>
        <strain evidence="1">EC-137</strain>
    </source>
</reference>
<reference evidence="1" key="1">
    <citation type="submission" date="2021-02" db="EMBL/GenBank/DDBJ databases">
        <authorList>
            <consortium name="DOE Joint Genome Institute"/>
            <person name="Ahrendt S."/>
            <person name="Looney B.P."/>
            <person name="Miyauchi S."/>
            <person name="Morin E."/>
            <person name="Drula E."/>
            <person name="Courty P.E."/>
            <person name="Chicoki N."/>
            <person name="Fauchery L."/>
            <person name="Kohler A."/>
            <person name="Kuo A."/>
            <person name="Labutti K."/>
            <person name="Pangilinan J."/>
            <person name="Lipzen A."/>
            <person name="Riley R."/>
            <person name="Andreopoulos W."/>
            <person name="He G."/>
            <person name="Johnson J."/>
            <person name="Barry K.W."/>
            <person name="Grigoriev I.V."/>
            <person name="Nagy L."/>
            <person name="Hibbett D."/>
            <person name="Henrissat B."/>
            <person name="Matheny P.B."/>
            <person name="Labbe J."/>
            <person name="Martin F."/>
        </authorList>
    </citation>
    <scope>NUCLEOTIDE SEQUENCE</scope>
    <source>
        <strain evidence="1">EC-137</strain>
    </source>
</reference>
<keyword evidence="2" id="KW-1185">Reference proteome</keyword>
<organism evidence="1 2">
    <name type="scientific">Vararia minispora EC-137</name>
    <dbReference type="NCBI Taxonomy" id="1314806"/>
    <lineage>
        <taxon>Eukaryota</taxon>
        <taxon>Fungi</taxon>
        <taxon>Dikarya</taxon>
        <taxon>Basidiomycota</taxon>
        <taxon>Agaricomycotina</taxon>
        <taxon>Agaricomycetes</taxon>
        <taxon>Russulales</taxon>
        <taxon>Lachnocladiaceae</taxon>
        <taxon>Vararia</taxon>
    </lineage>
</organism>
<evidence type="ECO:0000313" key="1">
    <source>
        <dbReference type="EMBL" id="KAI0027097.1"/>
    </source>
</evidence>
<proteinExistence type="predicted"/>